<evidence type="ECO:0000256" key="1">
    <source>
        <dbReference type="SAM" id="MobiDB-lite"/>
    </source>
</evidence>
<reference evidence="2 3" key="1">
    <citation type="journal article" date="2020" name="ISME J.">
        <title>Uncovering the hidden diversity of litter-decomposition mechanisms in mushroom-forming fungi.</title>
        <authorList>
            <person name="Floudas D."/>
            <person name="Bentzer J."/>
            <person name="Ahren D."/>
            <person name="Johansson T."/>
            <person name="Persson P."/>
            <person name="Tunlid A."/>
        </authorList>
    </citation>
    <scope>NUCLEOTIDE SEQUENCE [LARGE SCALE GENOMIC DNA]</scope>
    <source>
        <strain evidence="2 3">CBS 291.85</strain>
    </source>
</reference>
<feature type="compositionally biased region" description="Gly residues" evidence="1">
    <location>
        <begin position="246"/>
        <end position="263"/>
    </location>
</feature>
<dbReference type="Proteomes" id="UP000559256">
    <property type="component" value="Unassembled WGS sequence"/>
</dbReference>
<feature type="region of interest" description="Disordered" evidence="1">
    <location>
        <begin position="82"/>
        <end position="110"/>
    </location>
</feature>
<feature type="region of interest" description="Disordered" evidence="1">
    <location>
        <begin position="427"/>
        <end position="453"/>
    </location>
</feature>
<feature type="compositionally biased region" description="Low complexity" evidence="1">
    <location>
        <begin position="82"/>
        <end position="95"/>
    </location>
</feature>
<accession>A0A8H5GAJ4</accession>
<name>A0A8H5GAJ4_9AGAR</name>
<keyword evidence="3" id="KW-1185">Reference proteome</keyword>
<dbReference type="AlphaFoldDB" id="A0A8H5GAJ4"/>
<feature type="region of interest" description="Disordered" evidence="1">
    <location>
        <begin position="235"/>
        <end position="314"/>
    </location>
</feature>
<feature type="compositionally biased region" description="Basic and acidic residues" evidence="1">
    <location>
        <begin position="442"/>
        <end position="453"/>
    </location>
</feature>
<sequence length="545" mass="58516">MGFCPRPFITINVSLLSSHLGASGLTNHLKSLAILALSTNSLTDRIRNAELREVELWENESAPSIVPPSTSTSRIGRKLSESLAFSSSPSTSPTVKKAKKAAKSNTNTYHTRTQARNALLETLAPLPPFALIPPLLASAMGDLVEEGGMGGVGDVETTLEKREREQKEYKENQNQKCPSLSMLSLKRTFSSSSSSHINPVPSSSSSTNHINAISPEITQAIQTFKKGFSKSNLGTERAPWTRGRDGFGGINPSGVGFASGSGSGDTSTSMGTGTRGGGRRRTMSTMSGAHGDDDEVKEDRSSGTGYEAGPGLGPAALEPGMISSNLTFSLAPGWKFIETEDWRIHYDAGAGAGASSVGAFKTDKDKVSSPLFTDAEDGDGDSEGDEDADDDDDGGEDGGDEDADFENGNGKSGRWLDITFKAGVRKRTRPIGPSHVRQAQQSREERQEQWEQQEHQHKLEISFYIVFGVSVNADVGFSFGGSGGRGGTGVNDEDEQGWMCGGDEDGFIHTNDAWQNPAPTPYPGSVTRRRRWVRRIWWDEREGGK</sequence>
<protein>
    <recommendedName>
        <fullName evidence="4">Peroxin/Ferlin domain-containing protein</fullName>
    </recommendedName>
</protein>
<gene>
    <name evidence="2" type="ORF">D9758_006273</name>
</gene>
<proteinExistence type="predicted"/>
<evidence type="ECO:0000313" key="3">
    <source>
        <dbReference type="Proteomes" id="UP000559256"/>
    </source>
</evidence>
<evidence type="ECO:0008006" key="4">
    <source>
        <dbReference type="Google" id="ProtNLM"/>
    </source>
</evidence>
<dbReference type="EMBL" id="JAACJM010000040">
    <property type="protein sequence ID" value="KAF5361392.1"/>
    <property type="molecule type" value="Genomic_DNA"/>
</dbReference>
<feature type="region of interest" description="Disordered" evidence="1">
    <location>
        <begin position="368"/>
        <end position="414"/>
    </location>
</feature>
<evidence type="ECO:0000313" key="2">
    <source>
        <dbReference type="EMBL" id="KAF5361392.1"/>
    </source>
</evidence>
<dbReference type="OrthoDB" id="74314at2759"/>
<comment type="caution">
    <text evidence="2">The sequence shown here is derived from an EMBL/GenBank/DDBJ whole genome shotgun (WGS) entry which is preliminary data.</text>
</comment>
<organism evidence="2 3">
    <name type="scientific">Tetrapyrgos nigripes</name>
    <dbReference type="NCBI Taxonomy" id="182062"/>
    <lineage>
        <taxon>Eukaryota</taxon>
        <taxon>Fungi</taxon>
        <taxon>Dikarya</taxon>
        <taxon>Basidiomycota</taxon>
        <taxon>Agaricomycotina</taxon>
        <taxon>Agaricomycetes</taxon>
        <taxon>Agaricomycetidae</taxon>
        <taxon>Agaricales</taxon>
        <taxon>Marasmiineae</taxon>
        <taxon>Marasmiaceae</taxon>
        <taxon>Tetrapyrgos</taxon>
    </lineage>
</organism>
<feature type="compositionally biased region" description="Acidic residues" evidence="1">
    <location>
        <begin position="374"/>
        <end position="405"/>
    </location>
</feature>